<dbReference type="EMBL" id="VFOW01000001">
    <property type="protein sequence ID" value="TQL76628.1"/>
    <property type="molecule type" value="Genomic_DNA"/>
</dbReference>
<gene>
    <name evidence="1" type="ORF">FB566_2161</name>
</gene>
<reference evidence="1 2" key="1">
    <citation type="submission" date="2019-06" db="EMBL/GenBank/DDBJ databases">
        <title>Sequencing the genomes of 1000 actinobacteria strains.</title>
        <authorList>
            <person name="Klenk H.-P."/>
        </authorList>
    </citation>
    <scope>NUCLEOTIDE SEQUENCE [LARGE SCALE GENOMIC DNA]</scope>
    <source>
        <strain evidence="1 2">DSM 45928</strain>
    </source>
</reference>
<dbReference type="InterPro" id="IPR054202">
    <property type="entry name" value="DUF6907"/>
</dbReference>
<keyword evidence="2" id="KW-1185">Reference proteome</keyword>
<protein>
    <submittedName>
        <fullName evidence="1">Uncharacterized protein</fullName>
    </submittedName>
</protein>
<accession>A0A543AVM0</accession>
<dbReference type="OrthoDB" id="5082479at2"/>
<sequence length="167" mass="18074">MRQEHDITGTGSVLDRPPRPQVVRCVRCGATDAMLIFDLGQPHRARCAATEPCLTGPETTVLTCPFWCVVDHSDETGQSGWNHFSDENTVVIRNGTDVHEVTMGIMAWQGVDGEFEPTEVYLASPAMEMYLSPAQAAAFAGQLGVLARLADPAPPADARMRPLARPA</sequence>
<organism evidence="1 2">
    <name type="scientific">Stackebrandtia endophytica</name>
    <dbReference type="NCBI Taxonomy" id="1496996"/>
    <lineage>
        <taxon>Bacteria</taxon>
        <taxon>Bacillati</taxon>
        <taxon>Actinomycetota</taxon>
        <taxon>Actinomycetes</taxon>
        <taxon>Glycomycetales</taxon>
        <taxon>Glycomycetaceae</taxon>
        <taxon>Stackebrandtia</taxon>
    </lineage>
</organism>
<dbReference type="RefSeq" id="WP_142038301.1">
    <property type="nucleotide sequence ID" value="NZ_JBHTGS010000001.1"/>
</dbReference>
<name>A0A543AVM0_9ACTN</name>
<dbReference type="AlphaFoldDB" id="A0A543AVM0"/>
<proteinExistence type="predicted"/>
<comment type="caution">
    <text evidence="1">The sequence shown here is derived from an EMBL/GenBank/DDBJ whole genome shotgun (WGS) entry which is preliminary data.</text>
</comment>
<dbReference type="Proteomes" id="UP000317043">
    <property type="component" value="Unassembled WGS sequence"/>
</dbReference>
<evidence type="ECO:0000313" key="2">
    <source>
        <dbReference type="Proteomes" id="UP000317043"/>
    </source>
</evidence>
<dbReference type="Pfam" id="PF21848">
    <property type="entry name" value="DUF6907"/>
    <property type="match status" value="1"/>
</dbReference>
<evidence type="ECO:0000313" key="1">
    <source>
        <dbReference type="EMBL" id="TQL76628.1"/>
    </source>
</evidence>
<dbReference type="InParanoid" id="A0A543AVM0"/>